<name>W2RMI2_CYPE1</name>
<feature type="region of interest" description="Disordered" evidence="2">
    <location>
        <begin position="168"/>
        <end position="193"/>
    </location>
</feature>
<dbReference type="HOGENOM" id="CLU_015676_1_2_1"/>
<dbReference type="GeneID" id="19974491"/>
<evidence type="ECO:0000313" key="4">
    <source>
        <dbReference type="Proteomes" id="UP000030752"/>
    </source>
</evidence>
<dbReference type="PANTHER" id="PTHR43539:SF24">
    <property type="entry name" value="FAD_NAD(P)-BINDING DOMAIN-CONTAINING PROTEIN-RELATED"/>
    <property type="match status" value="1"/>
</dbReference>
<reference evidence="3 4" key="1">
    <citation type="submission" date="2013-03" db="EMBL/GenBank/DDBJ databases">
        <title>The Genome Sequence of Phialophora europaea CBS 101466.</title>
        <authorList>
            <consortium name="The Broad Institute Genomics Platform"/>
            <person name="Cuomo C."/>
            <person name="de Hoog S."/>
            <person name="Gorbushina A."/>
            <person name="Walker B."/>
            <person name="Young S.K."/>
            <person name="Zeng Q."/>
            <person name="Gargeya S."/>
            <person name="Fitzgerald M."/>
            <person name="Haas B."/>
            <person name="Abouelleil A."/>
            <person name="Allen A.W."/>
            <person name="Alvarado L."/>
            <person name="Arachchi H.M."/>
            <person name="Berlin A.M."/>
            <person name="Chapman S.B."/>
            <person name="Gainer-Dewar J."/>
            <person name="Goldberg J."/>
            <person name="Griggs A."/>
            <person name="Gujja S."/>
            <person name="Hansen M."/>
            <person name="Howarth C."/>
            <person name="Imamovic A."/>
            <person name="Ireland A."/>
            <person name="Larimer J."/>
            <person name="McCowan C."/>
            <person name="Murphy C."/>
            <person name="Pearson M."/>
            <person name="Poon T.W."/>
            <person name="Priest M."/>
            <person name="Roberts A."/>
            <person name="Saif S."/>
            <person name="Shea T."/>
            <person name="Sisk P."/>
            <person name="Sykes S."/>
            <person name="Wortman J."/>
            <person name="Nusbaum C."/>
            <person name="Birren B."/>
        </authorList>
    </citation>
    <scope>NUCLEOTIDE SEQUENCE [LARGE SCALE GENOMIC DNA]</scope>
    <source>
        <strain evidence="3 4">CBS 101466</strain>
    </source>
</reference>
<dbReference type="InterPro" id="IPR050982">
    <property type="entry name" value="Auxin_biosynth/cation_transpt"/>
</dbReference>
<dbReference type="Gene3D" id="3.50.50.60">
    <property type="entry name" value="FAD/NAD(P)-binding domain"/>
    <property type="match status" value="1"/>
</dbReference>
<dbReference type="Proteomes" id="UP000030752">
    <property type="component" value="Unassembled WGS sequence"/>
</dbReference>
<evidence type="ECO:0000313" key="3">
    <source>
        <dbReference type="EMBL" id="ETN37530.1"/>
    </source>
</evidence>
<evidence type="ECO:0008006" key="5">
    <source>
        <dbReference type="Google" id="ProtNLM"/>
    </source>
</evidence>
<protein>
    <recommendedName>
        <fullName evidence="5">FAD/NAD(P)-binding domain-containing protein</fullName>
    </recommendedName>
</protein>
<dbReference type="OrthoDB" id="74360at2759"/>
<dbReference type="GO" id="GO:0004497">
    <property type="term" value="F:monooxygenase activity"/>
    <property type="evidence" value="ECO:0007669"/>
    <property type="project" value="TreeGrafter"/>
</dbReference>
<dbReference type="EMBL" id="KB822723">
    <property type="protein sequence ID" value="ETN37530.1"/>
    <property type="molecule type" value="Genomic_DNA"/>
</dbReference>
<dbReference type="eggNOG" id="KOG1399">
    <property type="taxonomic scope" value="Eukaryota"/>
</dbReference>
<evidence type="ECO:0000256" key="2">
    <source>
        <dbReference type="SAM" id="MobiDB-lite"/>
    </source>
</evidence>
<dbReference type="GO" id="GO:0050660">
    <property type="term" value="F:flavin adenine dinucleotide binding"/>
    <property type="evidence" value="ECO:0007669"/>
    <property type="project" value="TreeGrafter"/>
</dbReference>
<dbReference type="VEuPathDB" id="FungiDB:HMPREF1541_07152"/>
<dbReference type="PRINTS" id="PR00411">
    <property type="entry name" value="PNDRDTASEI"/>
</dbReference>
<dbReference type="InterPro" id="IPR036291">
    <property type="entry name" value="NAD(P)-bd_dom_sf"/>
</dbReference>
<dbReference type="SUPFAM" id="SSF51735">
    <property type="entry name" value="NAD(P)-binding Rossmann-fold domains"/>
    <property type="match status" value="1"/>
</dbReference>
<keyword evidence="4" id="KW-1185">Reference proteome</keyword>
<evidence type="ECO:0000256" key="1">
    <source>
        <dbReference type="ARBA" id="ARBA00023002"/>
    </source>
</evidence>
<proteinExistence type="predicted"/>
<dbReference type="RefSeq" id="XP_008719699.1">
    <property type="nucleotide sequence ID" value="XM_008721477.1"/>
</dbReference>
<accession>W2RMI2</accession>
<gene>
    <name evidence="3" type="ORF">HMPREF1541_07152</name>
</gene>
<keyword evidence="1" id="KW-0560">Oxidoreductase</keyword>
<dbReference type="SUPFAM" id="SSF51905">
    <property type="entry name" value="FAD/NAD(P)-binding domain"/>
    <property type="match status" value="1"/>
</dbReference>
<dbReference type="InParanoid" id="W2RMI2"/>
<sequence>MAVTWPPDPPAAPLPQLILTEGLQAADVDADKIVEQWLASLEDRFKRKDFSNLTDLFIDDCWWRDFVALSWDTRTLHGHGLLSEYLTSAKTELSKLNTIKPGGLQPALLDMGGLIWVQAGFSFETKFGSGQGVVRLANVSKNEWKAWMVFTQLQNLQGQGQPDWNIRSDGTPASAAPHATNATTTNGTNGDSSSCKPDFQVIVVGAGQGGLGLAAHLKNLGISYLVVDKGVRVGDSWRQRYQTITSHTPTYTDHYPFLRFPDNYPKWLNQEKLTNWQEGYATIMELNLLLSTTVTHIAHDASARRYSIDVRTNAATTTKTLTSTHLVLATGMFGLDPKTPTFASQSTFPGTVYHSKFHRAATSIPNVHDKKIVLIGAGTSAHDIAQDYVNAGAKAVSMVQRHAIFSVSRAATETHAVGMWDSAKSGLSTAEADLLGNSIPFQVVRTMGVGMSMMMSAQDKEMLDKLTARGMKIKRGETGEGLVDHQFLQGGHFYVDQGAWEMIADGRIEVLQCEGGVVDVGAEGVRLADGKVVEADVVVLCTGFERNYVTVQKMMGEDVLKRVGALGLLDAEGERIGWWRPTPIPGFWYMTGSFIWCRQFSALLALQIQAIEQGLNEEHWRI</sequence>
<dbReference type="PANTHER" id="PTHR43539">
    <property type="entry name" value="FLAVIN-BINDING MONOOXYGENASE-LIKE PROTEIN (AFU_ORTHOLOGUE AFUA_4G09220)"/>
    <property type="match status" value="1"/>
</dbReference>
<dbReference type="InterPro" id="IPR036188">
    <property type="entry name" value="FAD/NAD-bd_sf"/>
</dbReference>
<dbReference type="Pfam" id="PF13738">
    <property type="entry name" value="Pyr_redox_3"/>
    <property type="match status" value="1"/>
</dbReference>
<organism evidence="3 4">
    <name type="scientific">Cyphellophora europaea (strain CBS 101466)</name>
    <name type="common">Phialophora europaea</name>
    <dbReference type="NCBI Taxonomy" id="1220924"/>
    <lineage>
        <taxon>Eukaryota</taxon>
        <taxon>Fungi</taxon>
        <taxon>Dikarya</taxon>
        <taxon>Ascomycota</taxon>
        <taxon>Pezizomycotina</taxon>
        <taxon>Eurotiomycetes</taxon>
        <taxon>Chaetothyriomycetidae</taxon>
        <taxon>Chaetothyriales</taxon>
        <taxon>Cyphellophoraceae</taxon>
        <taxon>Cyphellophora</taxon>
    </lineage>
</organism>
<feature type="compositionally biased region" description="Low complexity" evidence="2">
    <location>
        <begin position="171"/>
        <end position="193"/>
    </location>
</feature>
<dbReference type="PRINTS" id="PR00368">
    <property type="entry name" value="FADPNR"/>
</dbReference>
<dbReference type="AlphaFoldDB" id="W2RMI2"/>